<keyword evidence="2" id="KW-1185">Reference proteome</keyword>
<accession>A0ABW5EZZ7</accession>
<organism evidence="1 2">
    <name type="scientific">Delftia deserti</name>
    <dbReference type="NCBI Taxonomy" id="1651218"/>
    <lineage>
        <taxon>Bacteria</taxon>
        <taxon>Pseudomonadati</taxon>
        <taxon>Pseudomonadota</taxon>
        <taxon>Betaproteobacteria</taxon>
        <taxon>Burkholderiales</taxon>
        <taxon>Comamonadaceae</taxon>
        <taxon>Delftia</taxon>
    </lineage>
</organism>
<gene>
    <name evidence="1" type="ORF">ACFSPV_33060</name>
</gene>
<comment type="caution">
    <text evidence="1">The sequence shown here is derived from an EMBL/GenBank/DDBJ whole genome shotgun (WGS) entry which is preliminary data.</text>
</comment>
<evidence type="ECO:0000313" key="1">
    <source>
        <dbReference type="EMBL" id="MFD2323523.1"/>
    </source>
</evidence>
<reference evidence="2" key="1">
    <citation type="journal article" date="2019" name="Int. J. Syst. Evol. Microbiol.">
        <title>The Global Catalogue of Microorganisms (GCM) 10K type strain sequencing project: providing services to taxonomists for standard genome sequencing and annotation.</title>
        <authorList>
            <consortium name="The Broad Institute Genomics Platform"/>
            <consortium name="The Broad Institute Genome Sequencing Center for Infectious Disease"/>
            <person name="Wu L."/>
            <person name="Ma J."/>
        </authorList>
    </citation>
    <scope>NUCLEOTIDE SEQUENCE [LARGE SCALE GENOMIC DNA]</scope>
    <source>
        <strain evidence="2">CCUG 62793</strain>
    </source>
</reference>
<proteinExistence type="predicted"/>
<name>A0ABW5EZZ7_9BURK</name>
<dbReference type="Proteomes" id="UP001597287">
    <property type="component" value="Unassembled WGS sequence"/>
</dbReference>
<dbReference type="RefSeq" id="WP_386849698.1">
    <property type="nucleotide sequence ID" value="NZ_JBHUIG010000076.1"/>
</dbReference>
<protein>
    <submittedName>
        <fullName evidence="1">Uncharacterized protein</fullName>
    </submittedName>
</protein>
<sequence length="87" mass="9308">GKHYGAVVADHPVPEMSGSDHVEAYGGHMVGESIAPRNRALIAAAPEMLDLLKEFQAFVRDGNYFGYPLGSVQRLDELIAKASAEAP</sequence>
<feature type="non-terminal residue" evidence="1">
    <location>
        <position position="1"/>
    </location>
</feature>
<dbReference type="EMBL" id="JBHUIG010000076">
    <property type="protein sequence ID" value="MFD2323523.1"/>
    <property type="molecule type" value="Genomic_DNA"/>
</dbReference>
<evidence type="ECO:0000313" key="2">
    <source>
        <dbReference type="Proteomes" id="UP001597287"/>
    </source>
</evidence>